<proteinExistence type="inferred from homology"/>
<dbReference type="HAMAP" id="MF_00921">
    <property type="entry name" value="PDRP"/>
    <property type="match status" value="1"/>
</dbReference>
<evidence type="ECO:0000313" key="6">
    <source>
        <dbReference type="EMBL" id="WPY00854.1"/>
    </source>
</evidence>
<dbReference type="InterPro" id="IPR005177">
    <property type="entry name" value="Kinase-pyrophosphorylase"/>
</dbReference>
<dbReference type="RefSeq" id="WP_323737684.1">
    <property type="nucleotide sequence ID" value="NZ_CP112932.1"/>
</dbReference>
<accession>A0ABZ0UXQ1</accession>
<evidence type="ECO:0000313" key="7">
    <source>
        <dbReference type="Proteomes" id="UP001326613"/>
    </source>
</evidence>
<evidence type="ECO:0000256" key="5">
    <source>
        <dbReference type="HAMAP-Rule" id="MF_00921"/>
    </source>
</evidence>
<sequence>MKKVIIHLISESSGQTVKYAAKSAISQFSDIKAKEYNWPLVRNKELLNEVLRKIQQKPGIVLYTISNPELRDILKKFCYKLRIPCISIVGKIVKEISTLLGIGAEDISMQNRTKLDASYFDKVNAIDYTLRHDDGQNIIGLNEADIILIGPSRTSKTPTAVYLAYNGFKTANVPYIYNSPFPEYLYQLNQRLIVGLVINPARLIEIREARMNLLQITEITDYTDLKIVQEECTQVKRMCQQKGWPVIDVSRRSIEETAAIIMKNFYDHKKYINKLEIE</sequence>
<evidence type="ECO:0000256" key="4">
    <source>
        <dbReference type="ARBA" id="ARBA00022777"/>
    </source>
</evidence>
<evidence type="ECO:0000256" key="1">
    <source>
        <dbReference type="ARBA" id="ARBA00022527"/>
    </source>
</evidence>
<protein>
    <recommendedName>
        <fullName evidence="5">Putative pyruvate, phosphate dikinase regulatory protein</fullName>
        <shortName evidence="5">PPDK regulatory protein</shortName>
        <ecNumber evidence="5">2.7.11.32</ecNumber>
        <ecNumber evidence="5">2.7.4.27</ecNumber>
    </recommendedName>
</protein>
<dbReference type="NCBIfam" id="NF003742">
    <property type="entry name" value="PRK05339.1"/>
    <property type="match status" value="1"/>
</dbReference>
<dbReference type="PANTHER" id="PTHR31756">
    <property type="entry name" value="PYRUVATE, PHOSPHATE DIKINASE REGULATORY PROTEIN 1, CHLOROPLASTIC"/>
    <property type="match status" value="1"/>
</dbReference>
<keyword evidence="4 5" id="KW-0418">Kinase</keyword>
<feature type="binding site" evidence="5">
    <location>
        <begin position="150"/>
        <end position="157"/>
    </location>
    <ligand>
        <name>ADP</name>
        <dbReference type="ChEBI" id="CHEBI:456216"/>
    </ligand>
</feature>
<keyword evidence="3 5" id="KW-0547">Nucleotide-binding</keyword>
<reference evidence="6 7" key="1">
    <citation type="submission" date="2022-10" db="EMBL/GenBank/DDBJ databases">
        <title>Host association and intracellularity evolved multiple times independently in the Rickettsiales.</title>
        <authorList>
            <person name="Castelli M."/>
            <person name="Nardi T."/>
            <person name="Gammuto L."/>
            <person name="Bellinzona G."/>
            <person name="Sabaneyeva E."/>
            <person name="Potekhin A."/>
            <person name="Serra V."/>
            <person name="Petroni G."/>
            <person name="Sassera D."/>
        </authorList>
    </citation>
    <scope>NUCLEOTIDE SEQUENCE [LARGE SCALE GENOMIC DNA]</scope>
    <source>
        <strain evidence="6 7">Kr 154-4</strain>
    </source>
</reference>
<evidence type="ECO:0000256" key="3">
    <source>
        <dbReference type="ARBA" id="ARBA00022741"/>
    </source>
</evidence>
<dbReference type="Pfam" id="PF03618">
    <property type="entry name" value="Kinase-PPPase"/>
    <property type="match status" value="1"/>
</dbReference>
<dbReference type="PANTHER" id="PTHR31756:SF3">
    <property type="entry name" value="PYRUVATE, PHOSPHATE DIKINASE REGULATORY PROTEIN 1, CHLOROPLASTIC"/>
    <property type="match status" value="1"/>
</dbReference>
<dbReference type="EC" id="2.7.11.32" evidence="5"/>
<dbReference type="InterPro" id="IPR026565">
    <property type="entry name" value="PPDK_reg"/>
</dbReference>
<dbReference type="EC" id="2.7.4.27" evidence="5"/>
<comment type="catalytic activity">
    <reaction evidence="5">
        <text>N(tele)-phospho-L-histidyl/O-phospho-L-threonyl-[pyruvate, phosphate dikinase] + phosphate + H(+) = N(tele)-phospho-L-histidyl/L-threonyl-[pyruvate, phosphate dikinase] + diphosphate</text>
        <dbReference type="Rhea" id="RHEA:43696"/>
        <dbReference type="Rhea" id="RHEA-COMP:10650"/>
        <dbReference type="Rhea" id="RHEA-COMP:10651"/>
        <dbReference type="ChEBI" id="CHEBI:15378"/>
        <dbReference type="ChEBI" id="CHEBI:30013"/>
        <dbReference type="ChEBI" id="CHEBI:33019"/>
        <dbReference type="ChEBI" id="CHEBI:43474"/>
        <dbReference type="ChEBI" id="CHEBI:61977"/>
        <dbReference type="ChEBI" id="CHEBI:83586"/>
        <dbReference type="EC" id="2.7.4.27"/>
    </reaction>
</comment>
<dbReference type="Proteomes" id="UP001326613">
    <property type="component" value="Chromosome"/>
</dbReference>
<evidence type="ECO:0000256" key="2">
    <source>
        <dbReference type="ARBA" id="ARBA00022679"/>
    </source>
</evidence>
<comment type="function">
    <text evidence="5">Bifunctional serine/threonine kinase and phosphorylase involved in the regulation of the pyruvate, phosphate dikinase (PPDK) by catalyzing its phosphorylation/dephosphorylation.</text>
</comment>
<keyword evidence="7" id="KW-1185">Reference proteome</keyword>
<comment type="similarity">
    <text evidence="5">Belongs to the pyruvate, phosphate/water dikinase regulatory protein family. PDRP subfamily.</text>
</comment>
<keyword evidence="1 5" id="KW-0723">Serine/threonine-protein kinase</keyword>
<name>A0ABZ0UXQ1_9RICK</name>
<organism evidence="6 7">
    <name type="scientific">Candidatus Trichorickettsia mobilis</name>
    <dbReference type="NCBI Taxonomy" id="1346319"/>
    <lineage>
        <taxon>Bacteria</taxon>
        <taxon>Pseudomonadati</taxon>
        <taxon>Pseudomonadota</taxon>
        <taxon>Alphaproteobacteria</taxon>
        <taxon>Rickettsiales</taxon>
        <taxon>Rickettsiaceae</taxon>
        <taxon>Rickettsieae</taxon>
        <taxon>Candidatus Trichorickettsia</taxon>
    </lineage>
</organism>
<gene>
    <name evidence="6" type="ORF">Trichorick_00744</name>
</gene>
<dbReference type="EMBL" id="CP112932">
    <property type="protein sequence ID" value="WPY00854.1"/>
    <property type="molecule type" value="Genomic_DNA"/>
</dbReference>
<comment type="catalytic activity">
    <reaction evidence="5">
        <text>N(tele)-phospho-L-histidyl/L-threonyl-[pyruvate, phosphate dikinase] + ADP = N(tele)-phospho-L-histidyl/O-phospho-L-threonyl-[pyruvate, phosphate dikinase] + AMP + H(+)</text>
        <dbReference type="Rhea" id="RHEA:43692"/>
        <dbReference type="Rhea" id="RHEA-COMP:10650"/>
        <dbReference type="Rhea" id="RHEA-COMP:10651"/>
        <dbReference type="ChEBI" id="CHEBI:15378"/>
        <dbReference type="ChEBI" id="CHEBI:30013"/>
        <dbReference type="ChEBI" id="CHEBI:61977"/>
        <dbReference type="ChEBI" id="CHEBI:83586"/>
        <dbReference type="ChEBI" id="CHEBI:456215"/>
        <dbReference type="ChEBI" id="CHEBI:456216"/>
        <dbReference type="EC" id="2.7.11.32"/>
    </reaction>
</comment>
<keyword evidence="2 5" id="KW-0808">Transferase</keyword>